<reference evidence="2" key="1">
    <citation type="submission" date="2022-11" db="UniProtKB">
        <authorList>
            <consortium name="WormBaseParasite"/>
        </authorList>
    </citation>
    <scope>IDENTIFICATION</scope>
</reference>
<protein>
    <submittedName>
        <fullName evidence="2">Secreted protein</fullName>
    </submittedName>
</protein>
<proteinExistence type="predicted"/>
<name>A0AC34RI10_9BILA</name>
<evidence type="ECO:0000313" key="1">
    <source>
        <dbReference type="Proteomes" id="UP000887576"/>
    </source>
</evidence>
<sequence>MTNFFPSLFGLFVCCLSFCDVKSVSSQARPDVFSSEVGAITLGGEDLSPSWFLCPQFLSLLSPSGIFRTESTPLLFYKQLTFESV</sequence>
<dbReference type="Proteomes" id="UP000887576">
    <property type="component" value="Unplaced"/>
</dbReference>
<accession>A0AC34RI10</accession>
<dbReference type="WBParaSite" id="JU765_v2.g6972.t1">
    <property type="protein sequence ID" value="JU765_v2.g6972.t1"/>
    <property type="gene ID" value="JU765_v2.g6972"/>
</dbReference>
<evidence type="ECO:0000313" key="2">
    <source>
        <dbReference type="WBParaSite" id="JU765_v2.g6972.t1"/>
    </source>
</evidence>
<organism evidence="1 2">
    <name type="scientific">Panagrolaimus sp. JU765</name>
    <dbReference type="NCBI Taxonomy" id="591449"/>
    <lineage>
        <taxon>Eukaryota</taxon>
        <taxon>Metazoa</taxon>
        <taxon>Ecdysozoa</taxon>
        <taxon>Nematoda</taxon>
        <taxon>Chromadorea</taxon>
        <taxon>Rhabditida</taxon>
        <taxon>Tylenchina</taxon>
        <taxon>Panagrolaimomorpha</taxon>
        <taxon>Panagrolaimoidea</taxon>
        <taxon>Panagrolaimidae</taxon>
        <taxon>Panagrolaimus</taxon>
    </lineage>
</organism>